<comment type="subcellular location">
    <subcellularLocation>
        <location evidence="1 12">Mitochondrion membrane</location>
        <topology evidence="1 12">Single-pass membrane protein</topology>
    </subcellularLocation>
</comment>
<evidence type="ECO:0000256" key="13">
    <source>
        <dbReference type="SAM" id="Phobius"/>
    </source>
</evidence>
<dbReference type="GO" id="GO:0015986">
    <property type="term" value="P:proton motive force-driven ATP synthesis"/>
    <property type="evidence" value="ECO:0007669"/>
    <property type="project" value="InterPro"/>
</dbReference>
<evidence type="ECO:0000256" key="4">
    <source>
        <dbReference type="ARBA" id="ARBA00022448"/>
    </source>
</evidence>
<evidence type="ECO:0000256" key="9">
    <source>
        <dbReference type="ARBA" id="ARBA00023065"/>
    </source>
</evidence>
<dbReference type="GO" id="GO:0015078">
    <property type="term" value="F:proton transmembrane transporter activity"/>
    <property type="evidence" value="ECO:0007669"/>
    <property type="project" value="InterPro"/>
</dbReference>
<keyword evidence="6 12" id="KW-0812">Transmembrane</keyword>
<keyword evidence="7 12" id="KW-0375">Hydrogen ion transport</keyword>
<evidence type="ECO:0000256" key="8">
    <source>
        <dbReference type="ARBA" id="ARBA00022989"/>
    </source>
</evidence>
<evidence type="ECO:0000256" key="6">
    <source>
        <dbReference type="ARBA" id="ARBA00022692"/>
    </source>
</evidence>
<evidence type="ECO:0000256" key="2">
    <source>
        <dbReference type="ARBA" id="ARBA00008892"/>
    </source>
</evidence>
<keyword evidence="8 13" id="KW-1133">Transmembrane helix</keyword>
<geneLocation type="mitochondrion" evidence="14"/>
<dbReference type="Pfam" id="PF00895">
    <property type="entry name" value="ATP-synt_8"/>
    <property type="match status" value="1"/>
</dbReference>
<sequence length="52" mass="6274">MVPQMAPMNWLGLFIMFIAIFLLFNSINYFCFLYPPKSSSMILKTHKINWKW</sequence>
<keyword evidence="9 12" id="KW-0406">Ion transport</keyword>
<keyword evidence="10 12" id="KW-0496">Mitochondrion</keyword>
<dbReference type="GO" id="GO:0045259">
    <property type="term" value="C:proton-transporting ATP synthase complex"/>
    <property type="evidence" value="ECO:0007669"/>
    <property type="project" value="UniProtKB-KW"/>
</dbReference>
<dbReference type="InterPro" id="IPR001421">
    <property type="entry name" value="ATP8_metazoa"/>
</dbReference>
<reference evidence="14" key="1">
    <citation type="submission" date="2015-09" db="EMBL/GenBank/DDBJ databases">
        <title>Capturing the unknown biodiversity of arthropods in tropical forests using metagenomics.</title>
        <authorList>
            <person name="Andujar C."/>
            <person name="Creedy T.J."/>
            <person name="Garner B."/>
            <person name="Canty R."/>
            <person name="Warner H.B."/>
            <person name="Lipecki J."/>
            <person name="Crampton-Platt A."/>
            <person name="Gabrielli M."/>
            <person name="Croydon-Veleslavov I.A."/>
            <person name="Lim J.L."/>
            <person name="Linard B."/>
            <person name="Vogler A."/>
        </authorList>
    </citation>
    <scope>NUCLEOTIDE SEQUENCE</scope>
</reference>
<keyword evidence="5 12" id="KW-0138">CF(0)</keyword>
<protein>
    <recommendedName>
        <fullName evidence="12">ATP synthase complex subunit 8</fullName>
    </recommendedName>
</protein>
<proteinExistence type="inferred from homology"/>
<evidence type="ECO:0000256" key="12">
    <source>
        <dbReference type="RuleBase" id="RU003661"/>
    </source>
</evidence>
<dbReference type="GO" id="GO:0031966">
    <property type="term" value="C:mitochondrial membrane"/>
    <property type="evidence" value="ECO:0007669"/>
    <property type="project" value="UniProtKB-SubCell"/>
</dbReference>
<evidence type="ECO:0000256" key="11">
    <source>
        <dbReference type="ARBA" id="ARBA00023136"/>
    </source>
</evidence>
<dbReference type="AlphaFoldDB" id="A0A126TET6"/>
<evidence type="ECO:0000256" key="3">
    <source>
        <dbReference type="ARBA" id="ARBA00011291"/>
    </source>
</evidence>
<comment type="similarity">
    <text evidence="2 12">Belongs to the ATPase protein 8 family.</text>
</comment>
<accession>A0A126TET6</accession>
<evidence type="ECO:0000256" key="1">
    <source>
        <dbReference type="ARBA" id="ARBA00004304"/>
    </source>
</evidence>
<keyword evidence="4 12" id="KW-0813">Transport</keyword>
<evidence type="ECO:0000256" key="10">
    <source>
        <dbReference type="ARBA" id="ARBA00023128"/>
    </source>
</evidence>
<name>A0A126TET6_9COLE</name>
<comment type="subunit">
    <text evidence="3">F-type ATPases have 2 components, CF(1) - the catalytic core - and CF(0) - the membrane proton channel.</text>
</comment>
<evidence type="ECO:0000313" key="14">
    <source>
        <dbReference type="EMBL" id="AML25989.1"/>
    </source>
</evidence>
<evidence type="ECO:0000256" key="5">
    <source>
        <dbReference type="ARBA" id="ARBA00022547"/>
    </source>
</evidence>
<gene>
    <name evidence="14" type="primary">ATP8</name>
</gene>
<dbReference type="EMBL" id="KT696188">
    <property type="protein sequence ID" value="AML25989.1"/>
    <property type="molecule type" value="Genomic_DNA"/>
</dbReference>
<keyword evidence="11 13" id="KW-0472">Membrane</keyword>
<organism evidence="14">
    <name type="scientific">Staphylinidae sp. BMNH 1274232</name>
    <dbReference type="NCBI Taxonomy" id="1796565"/>
    <lineage>
        <taxon>Eukaryota</taxon>
        <taxon>Metazoa</taxon>
        <taxon>Ecdysozoa</taxon>
        <taxon>Arthropoda</taxon>
        <taxon>Hexapoda</taxon>
        <taxon>Insecta</taxon>
        <taxon>Pterygota</taxon>
        <taxon>Neoptera</taxon>
        <taxon>Endopterygota</taxon>
        <taxon>Coleoptera</taxon>
        <taxon>Polyphaga</taxon>
        <taxon>Staphyliniformia</taxon>
        <taxon>Staphylinidae</taxon>
    </lineage>
</organism>
<evidence type="ECO:0000256" key="7">
    <source>
        <dbReference type="ARBA" id="ARBA00022781"/>
    </source>
</evidence>
<feature type="transmembrane region" description="Helical" evidence="13">
    <location>
        <begin position="12"/>
        <end position="34"/>
    </location>
</feature>